<dbReference type="GO" id="GO:0005886">
    <property type="term" value="C:plasma membrane"/>
    <property type="evidence" value="ECO:0007669"/>
    <property type="project" value="UniProtKB-SubCell"/>
</dbReference>
<feature type="transmembrane region" description="Helical" evidence="8">
    <location>
        <begin position="577"/>
        <end position="606"/>
    </location>
</feature>
<dbReference type="SUPFAM" id="SSF81345">
    <property type="entry name" value="ABC transporter involved in vitamin B12 uptake, BtuC"/>
    <property type="match status" value="2"/>
</dbReference>
<evidence type="ECO:0000256" key="3">
    <source>
        <dbReference type="ARBA" id="ARBA00022448"/>
    </source>
</evidence>
<dbReference type="Pfam" id="PF01032">
    <property type="entry name" value="FecCD"/>
    <property type="match status" value="2"/>
</dbReference>
<dbReference type="RefSeq" id="WP_088156517.1">
    <property type="nucleotide sequence ID" value="NZ_NHON01000108.1"/>
</dbReference>
<dbReference type="PANTHER" id="PTHR30472:SF37">
    <property type="entry name" value="FE(3+) DICITRATE TRANSPORT SYSTEM PERMEASE PROTEIN FECD-RELATED"/>
    <property type="match status" value="1"/>
</dbReference>
<dbReference type="InterPro" id="IPR000522">
    <property type="entry name" value="ABC_transptr_permease_BtuC"/>
</dbReference>
<evidence type="ECO:0000256" key="5">
    <source>
        <dbReference type="ARBA" id="ARBA00022692"/>
    </source>
</evidence>
<dbReference type="GO" id="GO:0033214">
    <property type="term" value="P:siderophore-iron import into cell"/>
    <property type="evidence" value="ECO:0007669"/>
    <property type="project" value="TreeGrafter"/>
</dbReference>
<sequence>MADLALPRPAAAGRPAVLAAVLIAAALALFLHHLQALLPAAEWRQALTAPDPADMRQMLAQYSLLPRLAMGLLGGGALGLAGVLFQQALRNPLAEPGTLGVFAGARLALIAATLMAPSLLDAGQEAVALIGSVVAITLILLLSWRHKLAPIAVILAGLVVTFYLDAASKMLVLFNHEALTDLFVQQGGALNQNSWGGVLALAPRLALAALAAALMLRPLTLLDLDEDGARGLGLSPAAARLAAIAVAVLLSASVAALVGPIGFIGLAGPAIARLAGARRFRDRLLWAPAVSAGLLALTDQLLQFVDASGAVPTGAVTAMLGAPLLLWLLRRLRPAAGEARPDRPASSADHRRRHPWPWVACALLLLGLVVWAALALGRTPDGWQWSLGADLDLLLPWRAPRVAAALGAGFMLAAAGVVLQRLTGNAMASPELLGVSSGAALALILAALFVPGLDRLALTGVAGLGALAALLAVLSLGRRSAFSSEHMLLAGMALTTVASAFLVALLFSGDPRTALLLGWLSGSTYGVSAGDAAITCGLALTAALILPLAGRWLTILPLGAATGRALGVSLARSRAALLLLAAILTAGATLTVGPLSFVGLMAPHIVRMLGLRRPTPQILAAGLLGAGLMVLADWLGRTIAFPWQVPAGLVATFVGGTYFIWLMQRRRPA</sequence>
<feature type="transmembrane region" description="Helical" evidence="8">
    <location>
        <begin position="97"/>
        <end position="120"/>
    </location>
</feature>
<dbReference type="PANTHER" id="PTHR30472">
    <property type="entry name" value="FERRIC ENTEROBACTIN TRANSPORT SYSTEM PERMEASE PROTEIN"/>
    <property type="match status" value="1"/>
</dbReference>
<proteinExistence type="inferred from homology"/>
<feature type="transmembrane region" description="Helical" evidence="8">
    <location>
        <begin position="126"/>
        <end position="144"/>
    </location>
</feature>
<feature type="transmembrane region" description="Helical" evidence="8">
    <location>
        <begin position="284"/>
        <end position="304"/>
    </location>
</feature>
<dbReference type="Gene3D" id="1.10.3470.10">
    <property type="entry name" value="ABC transporter involved in vitamin B12 uptake, BtuC"/>
    <property type="match status" value="2"/>
</dbReference>
<feature type="transmembrane region" description="Helical" evidence="8">
    <location>
        <begin position="527"/>
        <end position="546"/>
    </location>
</feature>
<dbReference type="CDD" id="cd06550">
    <property type="entry name" value="TM_ABC_iron-siderophores_like"/>
    <property type="match status" value="2"/>
</dbReference>
<feature type="transmembrane region" description="Helical" evidence="8">
    <location>
        <begin position="356"/>
        <end position="377"/>
    </location>
</feature>
<protein>
    <submittedName>
        <fullName evidence="9">Fe3+-hydroxamate ABC transporter permease FhuB</fullName>
    </submittedName>
</protein>
<keyword evidence="5 8" id="KW-0812">Transmembrane</keyword>
<dbReference type="AlphaFoldDB" id="A0A211Z6H0"/>
<keyword evidence="7 8" id="KW-0472">Membrane</keyword>
<evidence type="ECO:0000313" key="10">
    <source>
        <dbReference type="Proteomes" id="UP000196655"/>
    </source>
</evidence>
<dbReference type="GO" id="GO:0022857">
    <property type="term" value="F:transmembrane transporter activity"/>
    <property type="evidence" value="ECO:0007669"/>
    <property type="project" value="InterPro"/>
</dbReference>
<reference evidence="10" key="1">
    <citation type="submission" date="2017-05" db="EMBL/GenBank/DDBJ databases">
        <authorList>
            <person name="Macchi M."/>
            <person name="Festa S."/>
            <person name="Coppotelli B.M."/>
            <person name="Morelli I.S."/>
        </authorList>
    </citation>
    <scope>NUCLEOTIDE SEQUENCE [LARGE SCALE GENOMIC DNA]</scope>
    <source>
        <strain evidence="10">I</strain>
    </source>
</reference>
<keyword evidence="3" id="KW-0813">Transport</keyword>
<dbReference type="NCBIfam" id="NF007866">
    <property type="entry name" value="PRK10577.1-2"/>
    <property type="match status" value="1"/>
</dbReference>
<feature type="transmembrane region" description="Helical" evidence="8">
    <location>
        <begin position="456"/>
        <end position="476"/>
    </location>
</feature>
<keyword evidence="6 8" id="KW-1133">Transmembrane helix</keyword>
<gene>
    <name evidence="9" type="ORF">BWR60_31520</name>
</gene>
<dbReference type="Proteomes" id="UP000196655">
    <property type="component" value="Unassembled WGS sequence"/>
</dbReference>
<evidence type="ECO:0000256" key="2">
    <source>
        <dbReference type="ARBA" id="ARBA00007935"/>
    </source>
</evidence>
<name>A0A211Z6H0_9PROT</name>
<feature type="transmembrane region" description="Helical" evidence="8">
    <location>
        <begin position="151"/>
        <end position="174"/>
    </location>
</feature>
<feature type="transmembrane region" description="Helical" evidence="8">
    <location>
        <begin position="641"/>
        <end position="663"/>
    </location>
</feature>
<feature type="transmembrane region" description="Helical" evidence="8">
    <location>
        <begin position="194"/>
        <end position="216"/>
    </location>
</feature>
<feature type="transmembrane region" description="Helical" evidence="8">
    <location>
        <begin position="64"/>
        <end position="85"/>
    </location>
</feature>
<comment type="subcellular location">
    <subcellularLocation>
        <location evidence="1">Cell membrane</location>
        <topology evidence="1">Multi-pass membrane protein</topology>
    </subcellularLocation>
</comment>
<evidence type="ECO:0000313" key="9">
    <source>
        <dbReference type="EMBL" id="OWJ60851.1"/>
    </source>
</evidence>
<feature type="transmembrane region" description="Helical" evidence="8">
    <location>
        <begin position="310"/>
        <end position="329"/>
    </location>
</feature>
<feature type="transmembrane region" description="Helical" evidence="8">
    <location>
        <begin position="431"/>
        <end position="450"/>
    </location>
</feature>
<dbReference type="STRING" id="1122125.GCA_000423185_02590"/>
<dbReference type="EMBL" id="NHON01000108">
    <property type="protein sequence ID" value="OWJ60851.1"/>
    <property type="molecule type" value="Genomic_DNA"/>
</dbReference>
<dbReference type="InterPro" id="IPR037294">
    <property type="entry name" value="ABC_BtuC-like"/>
</dbReference>
<comment type="caution">
    <text evidence="9">The sequence shown here is derived from an EMBL/GenBank/DDBJ whole genome shotgun (WGS) entry which is preliminary data.</text>
</comment>
<accession>A0A211Z6H0</accession>
<feature type="transmembrane region" description="Helical" evidence="8">
    <location>
        <begin position="397"/>
        <end position="419"/>
    </location>
</feature>
<feature type="transmembrane region" description="Helical" evidence="8">
    <location>
        <begin position="488"/>
        <end position="507"/>
    </location>
</feature>
<keyword evidence="10" id="KW-1185">Reference proteome</keyword>
<evidence type="ECO:0000256" key="6">
    <source>
        <dbReference type="ARBA" id="ARBA00022989"/>
    </source>
</evidence>
<evidence type="ECO:0000256" key="8">
    <source>
        <dbReference type="SAM" id="Phobius"/>
    </source>
</evidence>
<keyword evidence="4" id="KW-1003">Cell membrane</keyword>
<evidence type="ECO:0000256" key="7">
    <source>
        <dbReference type="ARBA" id="ARBA00023136"/>
    </source>
</evidence>
<dbReference type="OrthoDB" id="9811721at2"/>
<evidence type="ECO:0000256" key="1">
    <source>
        <dbReference type="ARBA" id="ARBA00004651"/>
    </source>
</evidence>
<comment type="similarity">
    <text evidence="2">Belongs to the binding-protein-dependent transport system permease family. FecCD subfamily.</text>
</comment>
<organism evidence="9 10">
    <name type="scientific">Inquilinus limosus</name>
    <dbReference type="NCBI Taxonomy" id="171674"/>
    <lineage>
        <taxon>Bacteria</taxon>
        <taxon>Pseudomonadati</taxon>
        <taxon>Pseudomonadota</taxon>
        <taxon>Alphaproteobacteria</taxon>
        <taxon>Rhodospirillales</taxon>
        <taxon>Rhodospirillaceae</taxon>
        <taxon>Inquilinus</taxon>
    </lineage>
</organism>
<evidence type="ECO:0000256" key="4">
    <source>
        <dbReference type="ARBA" id="ARBA00022475"/>
    </source>
</evidence>